<evidence type="ECO:0000259" key="1">
    <source>
        <dbReference type="Pfam" id="PF09828"/>
    </source>
</evidence>
<feature type="domain" description="ChrB N-terminal" evidence="2">
    <location>
        <begin position="15"/>
        <end position="150"/>
    </location>
</feature>
<dbReference type="Proteomes" id="UP000320184">
    <property type="component" value="Unassembled WGS sequence"/>
</dbReference>
<protein>
    <submittedName>
        <fullName evidence="3">Chromate resistance protein</fullName>
    </submittedName>
</protein>
<sequence>MFLIHQVPAKPDYLRVKVRRRLAQLGAVALKNSVYVLPASPEGRSRLGELAREILRLGGEALVCQAELLEGLADGSLEDLLRRASDAEYTAITAEAKRLASTLRRVRASDEAGRRRFGQAVERLRTRFDQAVARDAFEARGRDEAAGHISLAAGHISLAEDLAQGVEENDKRRPQPAASPSGATWVTRKGVMVDRIASAWLIRRFIDSLADFKFVTGRGYRPKNGEIRFDMAEAEYTHHNGHCTFEVLIERFKLRDSALRPIAEIVHDLDLEDSRYGREETAGVGRMIVGLAIASTGDEERIAQGGPVFDSLYQSFRRRA</sequence>
<evidence type="ECO:0000313" key="4">
    <source>
        <dbReference type="Proteomes" id="UP000320184"/>
    </source>
</evidence>
<comment type="caution">
    <text evidence="3">The sequence shown here is derived from an EMBL/GenBank/DDBJ whole genome shotgun (WGS) entry which is preliminary data.</text>
</comment>
<dbReference type="Pfam" id="PF09828">
    <property type="entry name" value="ChrB_C"/>
    <property type="match status" value="1"/>
</dbReference>
<accession>A0A538S8U3</accession>
<dbReference type="InterPro" id="IPR018634">
    <property type="entry name" value="ChrB_C"/>
</dbReference>
<proteinExistence type="predicted"/>
<evidence type="ECO:0000313" key="3">
    <source>
        <dbReference type="EMBL" id="TMQ47787.1"/>
    </source>
</evidence>
<organism evidence="3 4">
    <name type="scientific">Eiseniibacteriota bacterium</name>
    <dbReference type="NCBI Taxonomy" id="2212470"/>
    <lineage>
        <taxon>Bacteria</taxon>
        <taxon>Candidatus Eiseniibacteriota</taxon>
    </lineage>
</organism>
<feature type="domain" description="ChrB C-terminal" evidence="1">
    <location>
        <begin position="185"/>
        <end position="315"/>
    </location>
</feature>
<evidence type="ECO:0000259" key="2">
    <source>
        <dbReference type="Pfam" id="PF20229"/>
    </source>
</evidence>
<dbReference type="Pfam" id="PF20229">
    <property type="entry name" value="ChrB_N"/>
    <property type="match status" value="1"/>
</dbReference>
<dbReference type="AlphaFoldDB" id="A0A538S8U3"/>
<name>A0A538S8U3_UNCEI</name>
<dbReference type="InterPro" id="IPR046858">
    <property type="entry name" value="ChrB_N"/>
</dbReference>
<gene>
    <name evidence="3" type="ORF">E6K73_13135</name>
</gene>
<dbReference type="EMBL" id="VBOT01000166">
    <property type="protein sequence ID" value="TMQ47787.1"/>
    <property type="molecule type" value="Genomic_DNA"/>
</dbReference>
<reference evidence="3 4" key="1">
    <citation type="journal article" date="2019" name="Nat. Microbiol.">
        <title>Mediterranean grassland soil C-N compound turnover is dependent on rainfall and depth, and is mediated by genomically divergent microorganisms.</title>
        <authorList>
            <person name="Diamond S."/>
            <person name="Andeer P.F."/>
            <person name="Li Z."/>
            <person name="Crits-Christoph A."/>
            <person name="Burstein D."/>
            <person name="Anantharaman K."/>
            <person name="Lane K.R."/>
            <person name="Thomas B.C."/>
            <person name="Pan C."/>
            <person name="Northen T.R."/>
            <person name="Banfield J.F."/>
        </authorList>
    </citation>
    <scope>NUCLEOTIDE SEQUENCE [LARGE SCALE GENOMIC DNA]</scope>
    <source>
        <strain evidence="3">WS_3</strain>
    </source>
</reference>